<dbReference type="AlphaFoldDB" id="A0A8J9YW00"/>
<keyword evidence="5" id="KW-1185">Reference proteome</keyword>
<dbReference type="OrthoDB" id="10132603at2759"/>
<protein>
    <submittedName>
        <fullName evidence="4">Hypp4433 protein</fullName>
    </submittedName>
    <submittedName>
        <fullName evidence="1">Hypp6927 protein</fullName>
    </submittedName>
    <submittedName>
        <fullName evidence="2">Hypp7347 protein</fullName>
    </submittedName>
    <submittedName>
        <fullName evidence="3">Hypp8373 protein</fullName>
    </submittedName>
</protein>
<dbReference type="Proteomes" id="UP000838412">
    <property type="component" value="Chromosome 17"/>
</dbReference>
<dbReference type="EMBL" id="OV696699">
    <property type="protein sequence ID" value="CAH1244609.1"/>
    <property type="molecule type" value="Genomic_DNA"/>
</dbReference>
<dbReference type="EMBL" id="OV696698">
    <property type="protein sequence ID" value="CAH1242659.1"/>
    <property type="molecule type" value="Genomic_DNA"/>
</dbReference>
<dbReference type="Proteomes" id="UP000838412">
    <property type="component" value="Chromosome 7"/>
</dbReference>
<evidence type="ECO:0000313" key="2">
    <source>
        <dbReference type="EMBL" id="CAH1244609.1"/>
    </source>
</evidence>
<dbReference type="Proteomes" id="UP000838412">
    <property type="component" value="Chromosome 13"/>
</dbReference>
<name>A0A8J9YW00_BRALA</name>
<dbReference type="Proteomes" id="UP000838412">
    <property type="component" value="Chromosome 14"/>
</dbReference>
<gene>
    <name evidence="1" type="primary">Hypp6927</name>
    <name evidence="4" type="synonym">Hypp4433</name>
    <name evidence="2" type="synonym">Hypp7347</name>
    <name evidence="3" type="synonym">Hypp8373</name>
    <name evidence="3" type="ORF">BLAG_LOCUS10051</name>
    <name evidence="4" type="ORF">BLAG_LOCUS22969</name>
    <name evidence="1" type="ORF">BLAG_LOCUS5931</name>
    <name evidence="2" type="ORF">BLAG_LOCUS7205</name>
</gene>
<dbReference type="EMBL" id="OV696702">
    <property type="protein sequence ID" value="CAH1248746.1"/>
    <property type="molecule type" value="Genomic_DNA"/>
</dbReference>
<dbReference type="EMBL" id="OV696692">
    <property type="protein sequence ID" value="CAH1270784.1"/>
    <property type="molecule type" value="Genomic_DNA"/>
</dbReference>
<reference evidence="1" key="1">
    <citation type="submission" date="2022-01" db="EMBL/GenBank/DDBJ databases">
        <authorList>
            <person name="Braso-Vives M."/>
        </authorList>
    </citation>
    <scope>NUCLEOTIDE SEQUENCE</scope>
</reference>
<sequence length="101" mass="11399">MNLTLATFHYTASAAKVMECEDPPAMKFKMYHRPGAPFAGIMAYAIMDDTWVEVGWVPEKKKEEVLKMCGGRPERLIVTLKEAYVKRGYSVIKVEAVLAED</sequence>
<accession>A0A8J9YW00</accession>
<evidence type="ECO:0000313" key="5">
    <source>
        <dbReference type="Proteomes" id="UP000838412"/>
    </source>
</evidence>
<evidence type="ECO:0000313" key="1">
    <source>
        <dbReference type="EMBL" id="CAH1242659.1"/>
    </source>
</evidence>
<evidence type="ECO:0000313" key="4">
    <source>
        <dbReference type="EMBL" id="CAH1270784.1"/>
    </source>
</evidence>
<proteinExistence type="predicted"/>
<organism evidence="1 5">
    <name type="scientific">Branchiostoma lanceolatum</name>
    <name type="common">Common lancelet</name>
    <name type="synonym">Amphioxus lanceolatum</name>
    <dbReference type="NCBI Taxonomy" id="7740"/>
    <lineage>
        <taxon>Eukaryota</taxon>
        <taxon>Metazoa</taxon>
        <taxon>Chordata</taxon>
        <taxon>Cephalochordata</taxon>
        <taxon>Leptocardii</taxon>
        <taxon>Amphioxiformes</taxon>
        <taxon>Branchiostomatidae</taxon>
        <taxon>Branchiostoma</taxon>
    </lineage>
</organism>
<evidence type="ECO:0000313" key="3">
    <source>
        <dbReference type="EMBL" id="CAH1248746.1"/>
    </source>
</evidence>